<dbReference type="InterPro" id="IPR026881">
    <property type="entry name" value="WYL_dom"/>
</dbReference>
<organism evidence="3 4">
    <name type="scientific">Vineibacter terrae</name>
    <dbReference type="NCBI Taxonomy" id="2586908"/>
    <lineage>
        <taxon>Bacteria</taxon>
        <taxon>Pseudomonadati</taxon>
        <taxon>Pseudomonadota</taxon>
        <taxon>Alphaproteobacteria</taxon>
        <taxon>Hyphomicrobiales</taxon>
        <taxon>Vineibacter</taxon>
    </lineage>
</organism>
<evidence type="ECO:0000259" key="2">
    <source>
        <dbReference type="Pfam" id="PF13280"/>
    </source>
</evidence>
<evidence type="ECO:0000259" key="1">
    <source>
        <dbReference type="Pfam" id="PF08279"/>
    </source>
</evidence>
<dbReference type="PROSITE" id="PS52050">
    <property type="entry name" value="WYL"/>
    <property type="match status" value="1"/>
</dbReference>
<keyword evidence="4" id="KW-1185">Reference proteome</keyword>
<name>A0A5C8PV43_9HYPH</name>
<dbReference type="Pfam" id="PF08279">
    <property type="entry name" value="HTH_11"/>
    <property type="match status" value="1"/>
</dbReference>
<dbReference type="OrthoDB" id="9807255at2"/>
<evidence type="ECO:0000313" key="4">
    <source>
        <dbReference type="Proteomes" id="UP000321638"/>
    </source>
</evidence>
<feature type="domain" description="WYL" evidence="2">
    <location>
        <begin position="138"/>
        <end position="202"/>
    </location>
</feature>
<dbReference type="Proteomes" id="UP000321638">
    <property type="component" value="Unassembled WGS sequence"/>
</dbReference>
<dbReference type="AlphaFoldDB" id="A0A5C8PV43"/>
<dbReference type="Gene3D" id="1.10.10.10">
    <property type="entry name" value="Winged helix-like DNA-binding domain superfamily/Winged helix DNA-binding domain"/>
    <property type="match status" value="1"/>
</dbReference>
<evidence type="ECO:0000313" key="3">
    <source>
        <dbReference type="EMBL" id="TXL81843.1"/>
    </source>
</evidence>
<accession>A0A5C8PV43</accession>
<dbReference type="PANTHER" id="PTHR34580">
    <property type="match status" value="1"/>
</dbReference>
<dbReference type="RefSeq" id="WP_147845199.1">
    <property type="nucleotide sequence ID" value="NZ_VDUZ01000002.1"/>
</dbReference>
<dbReference type="InterPro" id="IPR036390">
    <property type="entry name" value="WH_DNA-bd_sf"/>
</dbReference>
<comment type="caution">
    <text evidence="3">The sequence shown here is derived from an EMBL/GenBank/DDBJ whole genome shotgun (WGS) entry which is preliminary data.</text>
</comment>
<dbReference type="EMBL" id="VDUZ01000002">
    <property type="protein sequence ID" value="TXL81843.1"/>
    <property type="molecule type" value="Genomic_DNA"/>
</dbReference>
<feature type="domain" description="Helix-turn-helix type 11" evidence="1">
    <location>
        <begin position="6"/>
        <end position="59"/>
    </location>
</feature>
<dbReference type="Pfam" id="PF13280">
    <property type="entry name" value="WYL"/>
    <property type="match status" value="1"/>
</dbReference>
<dbReference type="InterPro" id="IPR036388">
    <property type="entry name" value="WH-like_DNA-bd_sf"/>
</dbReference>
<proteinExistence type="predicted"/>
<sequence>MSRSTRLFDLLQALRRRRRPVTAAALAVELDVSERTIYRDIATLIGQGAPIDGEAGLGYVLRPGFMLPPLMFSDDEIEALVLGLRLVAQRADAPLTTAAADVLAKVAAVLPPALRDTAENASLVAGASRAPQVTTDVAMLRRIIRAECKLRISYADAEGKGTERTIWPIAIAFFDRAQVVAAWCETRQDFRHFRTDRILHAQPTDERYPRRRMALVSEWRKRESIPEQI</sequence>
<dbReference type="InterPro" id="IPR013196">
    <property type="entry name" value="HTH_11"/>
</dbReference>
<protein>
    <submittedName>
        <fullName evidence="3">YafY family transcriptional regulator</fullName>
    </submittedName>
</protein>
<gene>
    <name evidence="3" type="ORF">FHP25_01905</name>
</gene>
<dbReference type="InterPro" id="IPR051534">
    <property type="entry name" value="CBASS_pafABC_assoc_protein"/>
</dbReference>
<reference evidence="3 4" key="1">
    <citation type="submission" date="2019-06" db="EMBL/GenBank/DDBJ databases">
        <title>New taxonomy in bacterial strain CC-CFT640, isolated from vineyard.</title>
        <authorList>
            <person name="Lin S.-Y."/>
            <person name="Tsai C.-F."/>
            <person name="Young C.-C."/>
        </authorList>
    </citation>
    <scope>NUCLEOTIDE SEQUENCE [LARGE SCALE GENOMIC DNA]</scope>
    <source>
        <strain evidence="3 4">CC-CFT640</strain>
    </source>
</reference>
<dbReference type="PANTHER" id="PTHR34580:SF3">
    <property type="entry name" value="PROTEIN PAFB"/>
    <property type="match status" value="1"/>
</dbReference>
<dbReference type="SUPFAM" id="SSF46785">
    <property type="entry name" value="Winged helix' DNA-binding domain"/>
    <property type="match status" value="1"/>
</dbReference>